<feature type="compositionally biased region" description="Low complexity" evidence="1">
    <location>
        <begin position="508"/>
        <end position="524"/>
    </location>
</feature>
<feature type="region of interest" description="Disordered" evidence="1">
    <location>
        <begin position="679"/>
        <end position="706"/>
    </location>
</feature>
<dbReference type="Proteomes" id="UP000531251">
    <property type="component" value="Unassembled WGS sequence"/>
</dbReference>
<dbReference type="InterPro" id="IPR041092">
    <property type="entry name" value="PBECR1"/>
</dbReference>
<evidence type="ECO:0000259" key="2">
    <source>
        <dbReference type="Pfam" id="PF18809"/>
    </source>
</evidence>
<evidence type="ECO:0000256" key="1">
    <source>
        <dbReference type="SAM" id="MobiDB-lite"/>
    </source>
</evidence>
<dbReference type="Pfam" id="PF18809">
    <property type="entry name" value="PBECR1"/>
    <property type="match status" value="1"/>
</dbReference>
<accession>A0A7X5Y2G0</accession>
<sequence>MSDLRGGPTPAPAPAPGPDRTSFYSSDPNALPAAKGPADMPQPGWWEAAAAGWQLARDDWAGYRDQKVMDSYSPIIEALQAETGKSANRYYWVGHNTAGVNDVNVFADLAEVRRRKPDFLAGVPGDPDAFGKQVDEREAKRRAADRVTVSRDRGWGSTIGGFAAGAADPWNLATLPLGGGGGATVARRILSEALVNAATEAVEQPLIAAERAKRGEALTAGEAAANIGMAGVAGAGMQGLILEPLGALAKRVIGRDRMTPDEVAAAHVDERQADIAATSPFGAGSGAEVHAERLQAAISSILDSSAPSARARALSGTSLGSAPTPAPLDPLVVPRETSAVPREQLKAKIAVAESGGNDLAANPNSSALGRYQFVAPTWLRYYEQRFGRQGLSDEAILAKRRDPQLQEQLMNDMVADNSAALRRLGAPETAGNLYLMHFAGQGGAGKILRAAPNTPIEQLLSKAAIDANPFLRGKSAADVIEWAHARMGDKGDGATVPREQFASDEEWQAAQRAADAANAEAASWAREREAAPQMEVDFGTRLASEDADVPVRGMDWEPAAAPVRDRGASLVEARRAMEAGQMQEAPGLLWHSETGDIDVRWGVPGDPARAYKGGYGLSHILAKHPEMGDILDRLPELLRDMTVKQRRAERLVLESADHEASIALTWHGDDQTWLLTAYEKPRPDPNSERGSGGSAAVSPRAGAQRDIRAAPADDKMAALEQQWAAAAAQGLTPEPVWAIRNRDTGELVGWSRDRADAEAQLVQRSDNLDLEQIRPPERSAGVPVERELSAKAFDDPAGREAEAQVQSIEHDLRAELARQSAAEEGAGLASLDPAELHFVLREEALTELEQRLSDIARERYPADTGTDRLLRQQFAEGYRAAFGEKDYLKRVRDSEASIAGYEVGTAEVRAWIAEHRSTNSEFAGVAQEMYLDLEGQPVTLRQLLADLDADAAEIDNIRGCL</sequence>
<evidence type="ECO:0000313" key="4">
    <source>
        <dbReference type="Proteomes" id="UP000531251"/>
    </source>
</evidence>
<keyword evidence="4" id="KW-1185">Reference proteome</keyword>
<evidence type="ECO:0000313" key="3">
    <source>
        <dbReference type="EMBL" id="NJB99863.1"/>
    </source>
</evidence>
<protein>
    <recommendedName>
        <fullName evidence="2">Phage-Barnase-EndoU-ColicinE5/D-RelE-like nuclease domain-containing protein</fullName>
    </recommendedName>
</protein>
<dbReference type="AlphaFoldDB" id="A0A7X5Y2G0"/>
<dbReference type="EMBL" id="JAATJB010000023">
    <property type="protein sequence ID" value="NJB99863.1"/>
    <property type="molecule type" value="Genomic_DNA"/>
</dbReference>
<proteinExistence type="predicted"/>
<feature type="domain" description="Phage-Barnase-EndoU-ColicinE5/D-RelE-like nuclease" evidence="2">
    <location>
        <begin position="592"/>
        <end position="682"/>
    </location>
</feature>
<feature type="region of interest" description="Disordered" evidence="1">
    <location>
        <begin position="1"/>
        <end position="41"/>
    </location>
</feature>
<feature type="region of interest" description="Disordered" evidence="1">
    <location>
        <begin position="508"/>
        <end position="530"/>
    </location>
</feature>
<organism evidence="3 4">
    <name type="scientific">Sphingomonas trueperi</name>
    <dbReference type="NCBI Taxonomy" id="53317"/>
    <lineage>
        <taxon>Bacteria</taxon>
        <taxon>Pseudomonadati</taxon>
        <taxon>Pseudomonadota</taxon>
        <taxon>Alphaproteobacteria</taxon>
        <taxon>Sphingomonadales</taxon>
        <taxon>Sphingomonadaceae</taxon>
        <taxon>Sphingomonas</taxon>
    </lineage>
</organism>
<feature type="region of interest" description="Disordered" evidence="1">
    <location>
        <begin position="313"/>
        <end position="332"/>
    </location>
</feature>
<dbReference type="RefSeq" id="WP_167713092.1">
    <property type="nucleotide sequence ID" value="NZ_BAAADY010000034.1"/>
</dbReference>
<comment type="caution">
    <text evidence="3">The sequence shown here is derived from an EMBL/GenBank/DDBJ whole genome shotgun (WGS) entry which is preliminary data.</text>
</comment>
<name>A0A7X5Y2G0_9SPHN</name>
<dbReference type="Gene3D" id="1.10.530.10">
    <property type="match status" value="1"/>
</dbReference>
<reference evidence="3 4" key="1">
    <citation type="submission" date="2020-03" db="EMBL/GenBank/DDBJ databases">
        <title>Genomic Encyclopedia of Type Strains, Phase IV (KMG-IV): sequencing the most valuable type-strain genomes for metagenomic binning, comparative biology and taxonomic classification.</title>
        <authorList>
            <person name="Goeker M."/>
        </authorList>
    </citation>
    <scope>NUCLEOTIDE SEQUENCE [LARGE SCALE GENOMIC DNA]</scope>
    <source>
        <strain evidence="3 4">DSM 7225</strain>
    </source>
</reference>
<gene>
    <name evidence="3" type="ORF">GGR89_004209</name>
</gene>